<dbReference type="EMBL" id="AP027735">
    <property type="protein sequence ID" value="BDZ56814.1"/>
    <property type="molecule type" value="Genomic_DNA"/>
</dbReference>
<dbReference type="Proteomes" id="UP001321421">
    <property type="component" value="Chromosome"/>
</dbReference>
<evidence type="ECO:0000313" key="1">
    <source>
        <dbReference type="EMBL" id="BDZ56814.1"/>
    </source>
</evidence>
<accession>A0ABN6YIM1</accession>
<organism evidence="1 2">
    <name type="scientific">Barrientosiimonas endolithica</name>
    <dbReference type="NCBI Taxonomy" id="1535208"/>
    <lineage>
        <taxon>Bacteria</taxon>
        <taxon>Bacillati</taxon>
        <taxon>Actinomycetota</taxon>
        <taxon>Actinomycetes</taxon>
        <taxon>Micrococcales</taxon>
        <taxon>Dermacoccaceae</taxon>
        <taxon>Barrientosiimonas</taxon>
    </lineage>
</organism>
<evidence type="ECO:0000313" key="2">
    <source>
        <dbReference type="Proteomes" id="UP001321421"/>
    </source>
</evidence>
<gene>
    <name evidence="1" type="ORF">GCM10025872_04710</name>
</gene>
<sequence>MTRSYLTGWIDENPPFVMITPGIEDGVLGGDNKPIPAEVVLRQLLGHEMTHVLTFEDRRPAAGVSSWLTEGYAELVGYDHSRAGATATELRGSPQVSDWGWPGTRWAAGWEYEASWTICSFIEESWSRAVLRRFYKSAFYLDPSSPQFDQACQQSMGVGLAEVRRRWLVWIGARS</sequence>
<evidence type="ECO:0008006" key="3">
    <source>
        <dbReference type="Google" id="ProtNLM"/>
    </source>
</evidence>
<reference evidence="2" key="1">
    <citation type="journal article" date="2019" name="Int. J. Syst. Evol. Microbiol.">
        <title>The Global Catalogue of Microorganisms (GCM) 10K type strain sequencing project: providing services to taxonomists for standard genome sequencing and annotation.</title>
        <authorList>
            <consortium name="The Broad Institute Genomics Platform"/>
            <consortium name="The Broad Institute Genome Sequencing Center for Infectious Disease"/>
            <person name="Wu L."/>
            <person name="Ma J."/>
        </authorList>
    </citation>
    <scope>NUCLEOTIDE SEQUENCE [LARGE SCALE GENOMIC DNA]</scope>
    <source>
        <strain evidence="2">NBRC 110608</strain>
    </source>
</reference>
<dbReference type="RefSeq" id="WP_289232198.1">
    <property type="nucleotide sequence ID" value="NZ_AP027735.1"/>
</dbReference>
<protein>
    <recommendedName>
        <fullName evidence="3">Peptidase MA-like domain-containing protein</fullName>
    </recommendedName>
</protein>
<name>A0ABN6YIM1_9MICO</name>
<proteinExistence type="predicted"/>
<keyword evidence="2" id="KW-1185">Reference proteome</keyword>